<dbReference type="CDD" id="cd19481">
    <property type="entry name" value="RecA-like_protease"/>
    <property type="match status" value="1"/>
</dbReference>
<evidence type="ECO:0000259" key="5">
    <source>
        <dbReference type="SMART" id="SM00382"/>
    </source>
</evidence>
<evidence type="ECO:0000313" key="7">
    <source>
        <dbReference type="Proteomes" id="UP000037178"/>
    </source>
</evidence>
<dbReference type="PATRIC" id="fig|1675527.3.peg.1387"/>
<dbReference type="GO" id="GO:0016887">
    <property type="term" value="F:ATP hydrolysis activity"/>
    <property type="evidence" value="ECO:0007669"/>
    <property type="project" value="InterPro"/>
</dbReference>
<evidence type="ECO:0000256" key="3">
    <source>
        <dbReference type="ARBA" id="ARBA00022840"/>
    </source>
</evidence>
<dbReference type="SMART" id="SM00382">
    <property type="entry name" value="AAA"/>
    <property type="match status" value="1"/>
</dbReference>
<keyword evidence="2" id="KW-0547">Nucleotide-binding</keyword>
<dbReference type="Proteomes" id="UP000037178">
    <property type="component" value="Unassembled WGS sequence"/>
</dbReference>
<evidence type="ECO:0000256" key="4">
    <source>
        <dbReference type="SAM" id="MobiDB-lite"/>
    </source>
</evidence>
<dbReference type="Pfam" id="PF00004">
    <property type="entry name" value="AAA"/>
    <property type="match status" value="1"/>
</dbReference>
<keyword evidence="6" id="KW-0647">Proteasome</keyword>
<protein>
    <submittedName>
        <fullName evidence="6">Proteasome-activating AAA-ATPase (PAN)</fullName>
    </submittedName>
</protein>
<dbReference type="Gene3D" id="3.40.50.300">
    <property type="entry name" value="P-loop containing nucleotide triphosphate hydrolases"/>
    <property type="match status" value="1"/>
</dbReference>
<dbReference type="STRING" id="1675527.AIOL_001304"/>
<proteinExistence type="inferred from homology"/>
<gene>
    <name evidence="6" type="ORF">AIOL_001304</name>
</gene>
<dbReference type="AlphaFoldDB" id="A0A0J9E0Z8"/>
<comment type="caution">
    <text evidence="6">The sequence shown here is derived from an EMBL/GenBank/DDBJ whole genome shotgun (WGS) entry which is preliminary data.</text>
</comment>
<feature type="domain" description="AAA+ ATPase" evidence="5">
    <location>
        <begin position="228"/>
        <end position="354"/>
    </location>
</feature>
<dbReference type="EMBL" id="LFTY01000002">
    <property type="protein sequence ID" value="KMW56352.1"/>
    <property type="molecule type" value="Genomic_DNA"/>
</dbReference>
<dbReference type="PANTHER" id="PTHR23073">
    <property type="entry name" value="26S PROTEASOME REGULATORY SUBUNIT"/>
    <property type="match status" value="1"/>
</dbReference>
<accession>A0A0J9E0Z8</accession>
<evidence type="ECO:0000313" key="6">
    <source>
        <dbReference type="EMBL" id="KMW56352.1"/>
    </source>
</evidence>
<evidence type="ECO:0000256" key="1">
    <source>
        <dbReference type="ARBA" id="ARBA00006914"/>
    </source>
</evidence>
<dbReference type="InterPro" id="IPR027417">
    <property type="entry name" value="P-loop_NTPase"/>
</dbReference>
<name>A0A0J9E0Z8_9RHOB</name>
<organism evidence="6 7">
    <name type="scientific">Candidatus Rhodobacter oscarellae</name>
    <dbReference type="NCBI Taxonomy" id="1675527"/>
    <lineage>
        <taxon>Bacteria</taxon>
        <taxon>Pseudomonadati</taxon>
        <taxon>Pseudomonadota</taxon>
        <taxon>Alphaproteobacteria</taxon>
        <taxon>Rhodobacterales</taxon>
        <taxon>Rhodobacter group</taxon>
        <taxon>Rhodobacter</taxon>
    </lineage>
</organism>
<dbReference type="InterPro" id="IPR003959">
    <property type="entry name" value="ATPase_AAA_core"/>
</dbReference>
<dbReference type="InterPro" id="IPR003593">
    <property type="entry name" value="AAA+_ATPase"/>
</dbReference>
<dbReference type="InterPro" id="IPR050221">
    <property type="entry name" value="26S_Proteasome_ATPase"/>
</dbReference>
<dbReference type="RefSeq" id="WP_049642250.1">
    <property type="nucleotide sequence ID" value="NZ_LFTY01000002.1"/>
</dbReference>
<comment type="similarity">
    <text evidence="1">Belongs to the AAA ATPase family.</text>
</comment>
<dbReference type="GO" id="GO:0000502">
    <property type="term" value="C:proteasome complex"/>
    <property type="evidence" value="ECO:0007669"/>
    <property type="project" value="UniProtKB-KW"/>
</dbReference>
<reference evidence="6 7" key="1">
    <citation type="submission" date="2015-06" db="EMBL/GenBank/DDBJ databases">
        <title>Draft genome sequence of an Alphaproteobacteria species associated to the Mediterranean sponge Oscarella lobularis.</title>
        <authorList>
            <person name="Jourda C."/>
            <person name="Santini S."/>
            <person name="Claverie J.-M."/>
        </authorList>
    </citation>
    <scope>NUCLEOTIDE SEQUENCE [LARGE SCALE GENOMIC DNA]</scope>
    <source>
        <strain evidence="6">IGS</strain>
    </source>
</reference>
<sequence length="447" mass="49843">MFWKSDRIDETLRSLLGRGAQVMVAYTASLPSYRFVDLYRAIERRVAQYETRHVIDSQAPEALTDLLHSPGNQYQPRDLVKPDRMPWQVGAGQEEHIARDRFWVAFTPGHERRLAFRLRFDAFQRNAQLEVGVSPGTGGEAVLKALISDAGANSIYRNQVISLGYEAGTKDEYGDVEKMEQLHVTFSGIETVEEHQIVLSQDQIRLLERNMISLSERRAVLKEHGVPTKRGILLHGPPGTGKTYACRHICHRMPDTTRIFLTGSALGNVGAAFSLARLLQPAVILIEDADLMFSSRDVNLYSSNLGELMDQMDGLRPDEEVSIVMTTNALDRMEAALKDRPGRISQCIFMGAPGADIREVFLRKQLEGYDSSELDMAALVEDSRGATQAFLTEWVHRSVQVATEALSPGDALALDTGHFREALAEMRSSQDENANRIVGFQPGRGKS</sequence>
<dbReference type="GO" id="GO:0005524">
    <property type="term" value="F:ATP binding"/>
    <property type="evidence" value="ECO:0007669"/>
    <property type="project" value="UniProtKB-KW"/>
</dbReference>
<dbReference type="SUPFAM" id="SSF52540">
    <property type="entry name" value="P-loop containing nucleoside triphosphate hydrolases"/>
    <property type="match status" value="1"/>
</dbReference>
<keyword evidence="3" id="KW-0067">ATP-binding</keyword>
<feature type="region of interest" description="Disordered" evidence="4">
    <location>
        <begin position="428"/>
        <end position="447"/>
    </location>
</feature>
<dbReference type="Gene3D" id="1.10.8.60">
    <property type="match status" value="1"/>
</dbReference>
<keyword evidence="7" id="KW-1185">Reference proteome</keyword>
<dbReference type="OrthoDB" id="7438987at2"/>
<evidence type="ECO:0000256" key="2">
    <source>
        <dbReference type="ARBA" id="ARBA00022741"/>
    </source>
</evidence>